<comment type="caution">
    <text evidence="1">The sequence shown here is derived from an EMBL/GenBank/DDBJ whole genome shotgun (WGS) entry which is preliminary data.</text>
</comment>
<dbReference type="EMBL" id="CALSDN010000003">
    <property type="protein sequence ID" value="CAH6720251.1"/>
    <property type="molecule type" value="Genomic_DNA"/>
</dbReference>
<proteinExistence type="predicted"/>
<evidence type="ECO:0000313" key="1">
    <source>
        <dbReference type="EMBL" id="CAH6720251.1"/>
    </source>
</evidence>
<accession>A0ACA9Y5F4</accession>
<name>A0ACA9Y5F4_9ASCO</name>
<gene>
    <name evidence="1" type="ORF">CLIB1444_03S07756</name>
</gene>
<sequence>MSIFNTNVPNNPKVIVVSDVGQSVKYSLESEYEVYYVNGISLFKDLIESLLVYDPIIVIDFIDYTSLLTLLRFLYGFDDDLKKSKVRRDFLEKYNTYNNDKPTTGTCDYPLNTRIIINIREYNSVDLTTLDNLKLQQILRFICLLHGGSFIISKSPIAQLLKENDLLNPIYQDFLSIPQGWDSWDRIKILSKSTYDSKGLLVDDNDMKTFLQVYTDFLTGDESIFKYLKVEIPIVSKPVYVPKTYDDLIRNII</sequence>
<reference evidence="1" key="1">
    <citation type="submission" date="2022-06" db="EMBL/GenBank/DDBJ databases">
        <authorList>
            <person name="Legras J.-L."/>
            <person name="Devillers H."/>
            <person name="Grondin C."/>
        </authorList>
    </citation>
    <scope>NUCLEOTIDE SEQUENCE</scope>
    <source>
        <strain evidence="1">CLIB 1444</strain>
    </source>
</reference>
<evidence type="ECO:0000313" key="2">
    <source>
        <dbReference type="Proteomes" id="UP001152531"/>
    </source>
</evidence>
<keyword evidence="2" id="KW-1185">Reference proteome</keyword>
<organism evidence="1 2">
    <name type="scientific">[Candida] jaroonii</name>
    <dbReference type="NCBI Taxonomy" id="467808"/>
    <lineage>
        <taxon>Eukaryota</taxon>
        <taxon>Fungi</taxon>
        <taxon>Dikarya</taxon>
        <taxon>Ascomycota</taxon>
        <taxon>Saccharomycotina</taxon>
        <taxon>Pichiomycetes</taxon>
        <taxon>Debaryomycetaceae</taxon>
        <taxon>Yamadazyma</taxon>
    </lineage>
</organism>
<protein>
    <submittedName>
        <fullName evidence="1">Uncharacterized protein</fullName>
    </submittedName>
</protein>
<dbReference type="Proteomes" id="UP001152531">
    <property type="component" value="Unassembled WGS sequence"/>
</dbReference>